<feature type="domain" description="DUF1468" evidence="3">
    <location>
        <begin position="54"/>
        <end position="200"/>
    </location>
</feature>
<dbReference type="Pfam" id="PF07331">
    <property type="entry name" value="TctB"/>
    <property type="match status" value="1"/>
</dbReference>
<reference evidence="4 5" key="1">
    <citation type="journal article" date="2019" name="Int. J. Syst. Evol. Microbiol.">
        <title>The Global Catalogue of Microorganisms (GCM) 10K type strain sequencing project: providing services to taxonomists for standard genome sequencing and annotation.</title>
        <authorList>
            <consortium name="The Broad Institute Genomics Platform"/>
            <consortium name="The Broad Institute Genome Sequencing Center for Infectious Disease"/>
            <person name="Wu L."/>
            <person name="Ma J."/>
        </authorList>
    </citation>
    <scope>NUCLEOTIDE SEQUENCE [LARGE SCALE GENOMIC DNA]</scope>
    <source>
        <strain evidence="4 5">LMG 29247</strain>
    </source>
</reference>
<evidence type="ECO:0000313" key="5">
    <source>
        <dbReference type="Proteomes" id="UP001596383"/>
    </source>
</evidence>
<accession>A0ABD5SSI1</accession>
<feature type="region of interest" description="Disordered" evidence="1">
    <location>
        <begin position="1"/>
        <end position="36"/>
    </location>
</feature>
<feature type="transmembrane region" description="Helical" evidence="2">
    <location>
        <begin position="48"/>
        <end position="66"/>
    </location>
</feature>
<keyword evidence="5" id="KW-1185">Reference proteome</keyword>
<dbReference type="InterPro" id="IPR009936">
    <property type="entry name" value="DUF1468"/>
</dbReference>
<evidence type="ECO:0000259" key="3">
    <source>
        <dbReference type="Pfam" id="PF07331"/>
    </source>
</evidence>
<gene>
    <name evidence="4" type="ORF">ACFQE6_14215</name>
</gene>
<evidence type="ECO:0000256" key="2">
    <source>
        <dbReference type="SAM" id="Phobius"/>
    </source>
</evidence>
<feature type="transmembrane region" description="Helical" evidence="2">
    <location>
        <begin position="176"/>
        <end position="199"/>
    </location>
</feature>
<keyword evidence="2" id="KW-1133">Transmembrane helix</keyword>
<name>A0ABD5SSI1_9EURY</name>
<sequence length="201" mass="22572">MTSEPKDTSIESAGEVPKSQEKELLGSESSDSAETSEERSLFPVDAKWFEAAFYGGVLVWIAWLLLQTRGWSFEDRLFPCMAGLILMGLLIVQLGKALFPGLIESVTPDLSDEDPAFEIDTDRGDRSRYERQKYELLMIGWVIALPLLLNFVGFILTIPIYLFAFLLYFLRDTTKAAIISALTTAAIYVLFVVVLNIRFPS</sequence>
<protein>
    <submittedName>
        <fullName evidence="4">Tripartite tricarboxylate transporter TctB family protein</fullName>
    </submittedName>
</protein>
<comment type="caution">
    <text evidence="4">The sequence shown here is derived from an EMBL/GenBank/DDBJ whole genome shotgun (WGS) entry which is preliminary data.</text>
</comment>
<evidence type="ECO:0000313" key="4">
    <source>
        <dbReference type="EMBL" id="MFC6766105.1"/>
    </source>
</evidence>
<dbReference type="RefSeq" id="WP_273739096.1">
    <property type="nucleotide sequence ID" value="NZ_JAQIVI010000214.1"/>
</dbReference>
<organism evidence="4 5">
    <name type="scientific">Natrinema soli</name>
    <dbReference type="NCBI Taxonomy" id="1930624"/>
    <lineage>
        <taxon>Archaea</taxon>
        <taxon>Methanobacteriati</taxon>
        <taxon>Methanobacteriota</taxon>
        <taxon>Stenosarchaea group</taxon>
        <taxon>Halobacteria</taxon>
        <taxon>Halobacteriales</taxon>
        <taxon>Natrialbaceae</taxon>
        <taxon>Natrinema</taxon>
    </lineage>
</organism>
<proteinExistence type="predicted"/>
<keyword evidence="2" id="KW-0472">Membrane</keyword>
<feature type="transmembrane region" description="Helical" evidence="2">
    <location>
        <begin position="78"/>
        <end position="99"/>
    </location>
</feature>
<dbReference type="EMBL" id="JBHSWV010000214">
    <property type="protein sequence ID" value="MFC6766105.1"/>
    <property type="molecule type" value="Genomic_DNA"/>
</dbReference>
<dbReference type="Proteomes" id="UP001596383">
    <property type="component" value="Unassembled WGS sequence"/>
</dbReference>
<keyword evidence="2" id="KW-0812">Transmembrane</keyword>
<evidence type="ECO:0000256" key="1">
    <source>
        <dbReference type="SAM" id="MobiDB-lite"/>
    </source>
</evidence>
<feature type="transmembrane region" description="Helical" evidence="2">
    <location>
        <begin position="136"/>
        <end position="169"/>
    </location>
</feature>
<dbReference type="AlphaFoldDB" id="A0ABD5SSI1"/>